<dbReference type="InterPro" id="IPR049244">
    <property type="entry name" value="DUF6879"/>
</dbReference>
<keyword evidence="5" id="KW-1185">Reference proteome</keyword>
<feature type="transmembrane region" description="Helical" evidence="2">
    <location>
        <begin position="55"/>
        <end position="74"/>
    </location>
</feature>
<accession>A0ABQ3Z9Z1</accession>
<gene>
    <name evidence="4" type="ORF">Adu01nite_80000</name>
</gene>
<comment type="caution">
    <text evidence="4">The sequence shown here is derived from an EMBL/GenBank/DDBJ whole genome shotgun (WGS) entry which is preliminary data.</text>
</comment>
<evidence type="ECO:0000313" key="4">
    <source>
        <dbReference type="EMBL" id="GIE06650.1"/>
    </source>
</evidence>
<name>A0ABQ3Z9Z1_9ACTN</name>
<keyword evidence="2" id="KW-0812">Transmembrane</keyword>
<keyword evidence="2" id="KW-1133">Transmembrane helix</keyword>
<dbReference type="Pfam" id="PF21806">
    <property type="entry name" value="DUF6879"/>
    <property type="match status" value="1"/>
</dbReference>
<evidence type="ECO:0000256" key="2">
    <source>
        <dbReference type="SAM" id="Phobius"/>
    </source>
</evidence>
<feature type="region of interest" description="Disordered" evidence="1">
    <location>
        <begin position="1"/>
        <end position="24"/>
    </location>
</feature>
<proteinExistence type="predicted"/>
<evidence type="ECO:0000259" key="3">
    <source>
        <dbReference type="Pfam" id="PF21806"/>
    </source>
</evidence>
<sequence length="338" mass="37440">MSGEKAASGDVAASTETRPTQLRESSSVIRTAMVTVASGGVTFLITNGLHQDTSISIMLSILIGGIALMVRFLVDFEKRLLAVEQLEKDGMADVKRLIGDAFGEISEATALFGLIEASALQTDLVTQLVRNSTQISPSSPPIVYQFVQAKIKEMSEFLKQLAEGGTATYYGEDRDWLLGLTRTATKSIDAISMAAVDHDLWQSEIGQRYLDAQRRAAGDGKRVRRIFVLDEPEMADDPMLRRVYEEQRDMKIDVRLLDWSKVPTPLRVQVRDLIVFDDILAYETTPTTGDPRRAQVAETRLVLTSSRVSECALLFGELWGVARELQPLEPVHDGHRNA</sequence>
<feature type="transmembrane region" description="Helical" evidence="2">
    <location>
        <begin position="28"/>
        <end position="49"/>
    </location>
</feature>
<keyword evidence="2" id="KW-0472">Membrane</keyword>
<dbReference type="RefSeq" id="WP_239133058.1">
    <property type="nucleotide sequence ID" value="NZ_BAAATX010000019.1"/>
</dbReference>
<dbReference type="Proteomes" id="UP000637628">
    <property type="component" value="Unassembled WGS sequence"/>
</dbReference>
<feature type="domain" description="DUF6879" evidence="3">
    <location>
        <begin position="207"/>
        <end position="325"/>
    </location>
</feature>
<reference evidence="4 5" key="1">
    <citation type="submission" date="2021-01" db="EMBL/GenBank/DDBJ databases">
        <title>Whole genome shotgun sequence of Actinoplanes durhamensis NBRC 14914.</title>
        <authorList>
            <person name="Komaki H."/>
            <person name="Tamura T."/>
        </authorList>
    </citation>
    <scope>NUCLEOTIDE SEQUENCE [LARGE SCALE GENOMIC DNA]</scope>
    <source>
        <strain evidence="4 5">NBRC 14914</strain>
    </source>
</reference>
<protein>
    <recommendedName>
        <fullName evidence="3">DUF6879 domain-containing protein</fullName>
    </recommendedName>
</protein>
<evidence type="ECO:0000256" key="1">
    <source>
        <dbReference type="SAM" id="MobiDB-lite"/>
    </source>
</evidence>
<dbReference type="EMBL" id="BOML01000066">
    <property type="protein sequence ID" value="GIE06650.1"/>
    <property type="molecule type" value="Genomic_DNA"/>
</dbReference>
<feature type="compositionally biased region" description="Polar residues" evidence="1">
    <location>
        <begin position="14"/>
        <end position="24"/>
    </location>
</feature>
<organism evidence="4 5">
    <name type="scientific">Paractinoplanes durhamensis</name>
    <dbReference type="NCBI Taxonomy" id="113563"/>
    <lineage>
        <taxon>Bacteria</taxon>
        <taxon>Bacillati</taxon>
        <taxon>Actinomycetota</taxon>
        <taxon>Actinomycetes</taxon>
        <taxon>Micromonosporales</taxon>
        <taxon>Micromonosporaceae</taxon>
        <taxon>Paractinoplanes</taxon>
    </lineage>
</organism>
<evidence type="ECO:0000313" key="5">
    <source>
        <dbReference type="Proteomes" id="UP000637628"/>
    </source>
</evidence>